<dbReference type="PANTHER" id="PTHR28208:SF3">
    <property type="entry name" value="PHOSPHATIDATE PHOSPHATASE APP1"/>
    <property type="match status" value="1"/>
</dbReference>
<dbReference type="RefSeq" id="WP_169200223.1">
    <property type="nucleotide sequence ID" value="NZ_WTVH02000009.1"/>
</dbReference>
<dbReference type="InterPro" id="IPR019236">
    <property type="entry name" value="APP1_cat"/>
</dbReference>
<keyword evidence="3" id="KW-1185">Reference proteome</keyword>
<feature type="domain" description="Phosphatidate phosphatase APP1 catalytic" evidence="1">
    <location>
        <begin position="97"/>
        <end position="250"/>
    </location>
</feature>
<dbReference type="PANTHER" id="PTHR28208">
    <property type="entry name" value="PHOSPHATIDATE PHOSPHATASE APP1"/>
    <property type="match status" value="1"/>
</dbReference>
<evidence type="ECO:0000313" key="3">
    <source>
        <dbReference type="Proteomes" id="UP000601990"/>
    </source>
</evidence>
<proteinExistence type="predicted"/>
<accession>A0ABX1N6Z2</accession>
<protein>
    <submittedName>
        <fullName evidence="2">DUF2183 domain-containing protein</fullName>
    </submittedName>
</protein>
<organism evidence="2 3">
    <name type="scientific">Aromatoleum buckelii</name>
    <dbReference type="NCBI Taxonomy" id="200254"/>
    <lineage>
        <taxon>Bacteria</taxon>
        <taxon>Pseudomonadati</taxon>
        <taxon>Pseudomonadota</taxon>
        <taxon>Betaproteobacteria</taxon>
        <taxon>Rhodocyclales</taxon>
        <taxon>Rhodocyclaceae</taxon>
        <taxon>Aromatoleum</taxon>
    </lineage>
</organism>
<dbReference type="InterPro" id="IPR052935">
    <property type="entry name" value="Mg2+_PAP"/>
</dbReference>
<dbReference type="Proteomes" id="UP000601990">
    <property type="component" value="Unassembled WGS sequence"/>
</dbReference>
<sequence length="316" mass="35119">MAPSAGERTWHNLVELYKRFESDEVPQARVRVRFAGVDETVTADMEGYFRIDLSLATPLERSGWHEAELELVDPLPRSGAAVRAAAPILVPPPTARFGVISDIDDTVMWTNVTDKLRMVLLLVRSNAHTRKPFKGVAAFYRALRDGASGAENNPVFYVSGSPWNLYTPLVEFLRLQRIPDGPLLLKDFGDHTLFASGDQQLHKLSHIERIFARYPELPFVLIGDSGEKDPEIYSEVVRRHPDRVRVLYIRSIDPDPDRVAAIDRLIAEVREAGAQLVLAPDTEFAAAHAAAEGLIGTQALADVRADKREELDGPPA</sequence>
<evidence type="ECO:0000313" key="2">
    <source>
        <dbReference type="EMBL" id="NMF95020.1"/>
    </source>
</evidence>
<evidence type="ECO:0000259" key="1">
    <source>
        <dbReference type="Pfam" id="PF09949"/>
    </source>
</evidence>
<dbReference type="Pfam" id="PF09949">
    <property type="entry name" value="APP1_cat"/>
    <property type="match status" value="1"/>
</dbReference>
<name>A0ABX1N6Z2_9RHOO</name>
<comment type="caution">
    <text evidence="2">The sequence shown here is derived from an EMBL/GenBank/DDBJ whole genome shotgun (WGS) entry which is preliminary data.</text>
</comment>
<reference evidence="2" key="1">
    <citation type="submission" date="2019-12" db="EMBL/GenBank/DDBJ databases">
        <title>Comparative genomics gives insights into the taxonomy of the Azoarcus-Aromatoleum group and reveals separate origins of nif in the plant-associated Azoarcus and non-plant-associated Aromatoleum sub-groups.</title>
        <authorList>
            <person name="Lafos M."/>
            <person name="Maluk M."/>
            <person name="Batista M."/>
            <person name="Junghare M."/>
            <person name="Carmona M."/>
            <person name="Faoro H."/>
            <person name="Cruz L.M."/>
            <person name="Battistoni F."/>
            <person name="De Souza E."/>
            <person name="Pedrosa F."/>
            <person name="Chen W.-M."/>
            <person name="Poole P.S."/>
            <person name="Dixon R.A."/>
            <person name="James E.K."/>
        </authorList>
    </citation>
    <scope>NUCLEOTIDE SEQUENCE</scope>
    <source>
        <strain evidence="2">U120</strain>
    </source>
</reference>
<dbReference type="EMBL" id="WTVH01000044">
    <property type="protein sequence ID" value="NMF95020.1"/>
    <property type="molecule type" value="Genomic_DNA"/>
</dbReference>
<gene>
    <name evidence="2" type="ORF">GO608_17045</name>
</gene>